<dbReference type="Proteomes" id="UP000807159">
    <property type="component" value="Chromosome 16"/>
</dbReference>
<organism evidence="2 3">
    <name type="scientific">Populus deltoides</name>
    <name type="common">Eastern poplar</name>
    <name type="synonym">Eastern cottonwood</name>
    <dbReference type="NCBI Taxonomy" id="3696"/>
    <lineage>
        <taxon>Eukaryota</taxon>
        <taxon>Viridiplantae</taxon>
        <taxon>Streptophyta</taxon>
        <taxon>Embryophyta</taxon>
        <taxon>Tracheophyta</taxon>
        <taxon>Spermatophyta</taxon>
        <taxon>Magnoliopsida</taxon>
        <taxon>eudicotyledons</taxon>
        <taxon>Gunneridae</taxon>
        <taxon>Pentapetalae</taxon>
        <taxon>rosids</taxon>
        <taxon>fabids</taxon>
        <taxon>Malpighiales</taxon>
        <taxon>Salicaceae</taxon>
        <taxon>Saliceae</taxon>
        <taxon>Populus</taxon>
    </lineage>
</organism>
<feature type="non-terminal residue" evidence="2">
    <location>
        <position position="121"/>
    </location>
</feature>
<gene>
    <name evidence="2" type="ORF">H0E87_026833</name>
</gene>
<evidence type="ECO:0000256" key="1">
    <source>
        <dbReference type="SAM" id="SignalP"/>
    </source>
</evidence>
<accession>A0A8T2WWQ6</accession>
<evidence type="ECO:0000313" key="3">
    <source>
        <dbReference type="Proteomes" id="UP000807159"/>
    </source>
</evidence>
<feature type="signal peptide" evidence="1">
    <location>
        <begin position="1"/>
        <end position="31"/>
    </location>
</feature>
<keyword evidence="1" id="KW-0732">Signal</keyword>
<reference evidence="2" key="1">
    <citation type="journal article" date="2021" name="J. Hered.">
        <title>Genome Assembly of Salicaceae Populus deltoides (Eastern Cottonwood) I-69 Based on Nanopore Sequencing and Hi-C Technologies.</title>
        <authorList>
            <person name="Bai S."/>
            <person name="Wu H."/>
            <person name="Zhang J."/>
            <person name="Pan Z."/>
            <person name="Zhao W."/>
            <person name="Li Z."/>
            <person name="Tong C."/>
        </authorList>
    </citation>
    <scope>NUCLEOTIDE SEQUENCE</scope>
    <source>
        <tissue evidence="2">Leaf</tissue>
    </source>
</reference>
<dbReference type="AlphaFoldDB" id="A0A8T2WWQ6"/>
<protein>
    <submittedName>
        <fullName evidence="2">Uncharacterized protein</fullName>
    </submittedName>
</protein>
<proteinExistence type="predicted"/>
<keyword evidence="3" id="KW-1185">Reference proteome</keyword>
<dbReference type="EMBL" id="JACEGQ020000016">
    <property type="protein sequence ID" value="KAH8485190.1"/>
    <property type="molecule type" value="Genomic_DNA"/>
</dbReference>
<comment type="caution">
    <text evidence="2">The sequence shown here is derived from an EMBL/GenBank/DDBJ whole genome shotgun (WGS) entry which is preliminary data.</text>
</comment>
<name>A0A8T2WWQ6_POPDE</name>
<evidence type="ECO:0000313" key="2">
    <source>
        <dbReference type="EMBL" id="KAH8485190.1"/>
    </source>
</evidence>
<feature type="chain" id="PRO_5035900591" evidence="1">
    <location>
        <begin position="32"/>
        <end position="121"/>
    </location>
</feature>
<sequence>MTKPMGSERSVMFISRLFLLNFLLLWQPGTGTNSTTFDESIEEVAVSGTLPAYEVHALRLLARNLQSSSTQLPLSSSTQLSLPSSTQLSLSFPICSDDQDAEIKCGSPDNTKNGSIRSVTE</sequence>